<keyword evidence="2" id="KW-1133">Transmembrane helix</keyword>
<evidence type="ECO:0000259" key="3">
    <source>
        <dbReference type="Pfam" id="PF24463"/>
    </source>
</evidence>
<dbReference type="InterPro" id="IPR055999">
    <property type="entry name" value="DUF7577"/>
</dbReference>
<feature type="region of interest" description="Disordered" evidence="1">
    <location>
        <begin position="30"/>
        <end position="52"/>
    </location>
</feature>
<evidence type="ECO:0000313" key="5">
    <source>
        <dbReference type="Proteomes" id="UP000198856"/>
    </source>
</evidence>
<sequence>METWVWLLAYLLGFALLQLYLYRYFIRSTSTESHDRTTPLSEGRGRSISAADAGPDEDLVACESCGAYNENHPMYSFCRECGARLS</sequence>
<dbReference type="STRING" id="890420.SAMN05216226_105206"/>
<gene>
    <name evidence="4" type="ORF">SAMN05216226_105206</name>
</gene>
<dbReference type="Pfam" id="PF24463">
    <property type="entry name" value="DUF7577"/>
    <property type="match status" value="1"/>
</dbReference>
<dbReference type="AlphaFoldDB" id="A0A1G8UZJ4"/>
<dbReference type="EMBL" id="FNFC01000005">
    <property type="protein sequence ID" value="SDJ59024.1"/>
    <property type="molecule type" value="Genomic_DNA"/>
</dbReference>
<dbReference type="Proteomes" id="UP000198856">
    <property type="component" value="Unassembled WGS sequence"/>
</dbReference>
<name>A0A1G8UZJ4_9EURY</name>
<protein>
    <recommendedName>
        <fullName evidence="3">DUF7577 domain-containing protein</fullName>
    </recommendedName>
</protein>
<accession>A0A1G8UZJ4</accession>
<feature type="domain" description="DUF7577" evidence="3">
    <location>
        <begin position="60"/>
        <end position="86"/>
    </location>
</feature>
<evidence type="ECO:0000256" key="2">
    <source>
        <dbReference type="SAM" id="Phobius"/>
    </source>
</evidence>
<keyword evidence="2" id="KW-0812">Transmembrane</keyword>
<dbReference type="RefSeq" id="WP_092701197.1">
    <property type="nucleotide sequence ID" value="NZ_FNFC01000005.1"/>
</dbReference>
<reference evidence="4 5" key="1">
    <citation type="submission" date="2016-10" db="EMBL/GenBank/DDBJ databases">
        <authorList>
            <person name="de Groot N.N."/>
        </authorList>
    </citation>
    <scope>NUCLEOTIDE SEQUENCE [LARGE SCALE GENOMIC DNA]</scope>
    <source>
        <strain evidence="4 5">IBRC-M10015</strain>
    </source>
</reference>
<keyword evidence="2" id="KW-0472">Membrane</keyword>
<dbReference type="OrthoDB" id="330661at2157"/>
<keyword evidence="5" id="KW-1185">Reference proteome</keyword>
<evidence type="ECO:0000313" key="4">
    <source>
        <dbReference type="EMBL" id="SDJ59024.1"/>
    </source>
</evidence>
<evidence type="ECO:0000256" key="1">
    <source>
        <dbReference type="SAM" id="MobiDB-lite"/>
    </source>
</evidence>
<proteinExistence type="predicted"/>
<organism evidence="4 5">
    <name type="scientific">Halovenus aranensis</name>
    <dbReference type="NCBI Taxonomy" id="890420"/>
    <lineage>
        <taxon>Archaea</taxon>
        <taxon>Methanobacteriati</taxon>
        <taxon>Methanobacteriota</taxon>
        <taxon>Stenosarchaea group</taxon>
        <taxon>Halobacteria</taxon>
        <taxon>Halobacteriales</taxon>
        <taxon>Haloarculaceae</taxon>
        <taxon>Halovenus</taxon>
    </lineage>
</organism>
<feature type="transmembrane region" description="Helical" evidence="2">
    <location>
        <begin position="6"/>
        <end position="26"/>
    </location>
</feature>